<dbReference type="Pfam" id="PF01075">
    <property type="entry name" value="Glyco_transf_9"/>
    <property type="match status" value="1"/>
</dbReference>
<dbReference type="EMBL" id="AGSN01000054">
    <property type="protein sequence ID" value="EHH13211.1"/>
    <property type="molecule type" value="Genomic_DNA"/>
</dbReference>
<organism evidence="3 4">
    <name type="scientific">Mesorhizobium amorphae CCNWGS0123</name>
    <dbReference type="NCBI Taxonomy" id="1082933"/>
    <lineage>
        <taxon>Bacteria</taxon>
        <taxon>Pseudomonadati</taxon>
        <taxon>Pseudomonadota</taxon>
        <taxon>Alphaproteobacteria</taxon>
        <taxon>Hyphomicrobiales</taxon>
        <taxon>Phyllobacteriaceae</taxon>
        <taxon>Mesorhizobium</taxon>
    </lineage>
</organism>
<dbReference type="eggNOG" id="COG0859">
    <property type="taxonomic scope" value="Bacteria"/>
</dbReference>
<dbReference type="Gene3D" id="3.40.50.2000">
    <property type="entry name" value="Glycogen Phosphorylase B"/>
    <property type="match status" value="2"/>
</dbReference>
<dbReference type="Proteomes" id="UP000002949">
    <property type="component" value="Unassembled WGS sequence"/>
</dbReference>
<dbReference type="RefSeq" id="WP_006200422.1">
    <property type="nucleotide sequence ID" value="NZ_AGSN01000054.1"/>
</dbReference>
<gene>
    <name evidence="3" type="ORF">MEA186_04926</name>
</gene>
<dbReference type="InterPro" id="IPR002201">
    <property type="entry name" value="Glyco_trans_9"/>
</dbReference>
<reference evidence="3 4" key="1">
    <citation type="journal article" date="2012" name="J. Bacteriol.">
        <title>Draft Genome Sequence of Plant Growth-Promoting Rhizobium Mesorhizobium amorphae, Isolated from Zinc-Lead Mine Tailings.</title>
        <authorList>
            <person name="Hao X."/>
            <person name="Lin Y."/>
            <person name="Johnstone L."/>
            <person name="Baltrus D.A."/>
            <person name="Miller S.J."/>
            <person name="Wei G."/>
            <person name="Rensing C."/>
        </authorList>
    </citation>
    <scope>NUCLEOTIDE SEQUENCE [LARGE SCALE GENOMIC DNA]</scope>
    <source>
        <strain evidence="3 4">CCNWGS0123</strain>
    </source>
</reference>
<proteinExistence type="predicted"/>
<evidence type="ECO:0000313" key="4">
    <source>
        <dbReference type="Proteomes" id="UP000002949"/>
    </source>
</evidence>
<dbReference type="SUPFAM" id="SSF53756">
    <property type="entry name" value="UDP-Glycosyltransferase/glycogen phosphorylase"/>
    <property type="match status" value="1"/>
</dbReference>
<name>G6Y4X6_9HYPH</name>
<dbReference type="GO" id="GO:0008713">
    <property type="term" value="F:ADP-heptose-lipopolysaccharide heptosyltransferase activity"/>
    <property type="evidence" value="ECO:0007669"/>
    <property type="project" value="TreeGrafter"/>
</dbReference>
<dbReference type="OrthoDB" id="7158927at2"/>
<keyword evidence="1" id="KW-0328">Glycosyltransferase</keyword>
<dbReference type="GO" id="GO:0009244">
    <property type="term" value="P:lipopolysaccharide core region biosynthetic process"/>
    <property type="evidence" value="ECO:0007669"/>
    <property type="project" value="TreeGrafter"/>
</dbReference>
<keyword evidence="4" id="KW-1185">Reference proteome</keyword>
<dbReference type="AlphaFoldDB" id="G6Y4X6"/>
<evidence type="ECO:0000313" key="3">
    <source>
        <dbReference type="EMBL" id="EHH13211.1"/>
    </source>
</evidence>
<dbReference type="PANTHER" id="PTHR30160">
    <property type="entry name" value="TETRAACYLDISACCHARIDE 4'-KINASE-RELATED"/>
    <property type="match status" value="1"/>
</dbReference>
<keyword evidence="2 3" id="KW-0808">Transferase</keyword>
<evidence type="ECO:0000256" key="1">
    <source>
        <dbReference type="ARBA" id="ARBA00022676"/>
    </source>
</evidence>
<accession>G6Y4X6</accession>
<dbReference type="InterPro" id="IPR051199">
    <property type="entry name" value="LPS_LOS_Heptosyltrfase"/>
</dbReference>
<dbReference type="KEGG" id="mamo:A6B35_28990"/>
<evidence type="ECO:0000256" key="2">
    <source>
        <dbReference type="ARBA" id="ARBA00022679"/>
    </source>
</evidence>
<dbReference type="STRING" id="1082933.A6B35_28990"/>
<protein>
    <submittedName>
        <fullName evidence="3">ADP-heptose:LPS heptosyltransferase</fullName>
    </submittedName>
</protein>
<dbReference type="PATRIC" id="fig|1082933.3.peg.916"/>
<dbReference type="GO" id="GO:0005829">
    <property type="term" value="C:cytosol"/>
    <property type="evidence" value="ECO:0007669"/>
    <property type="project" value="TreeGrafter"/>
</dbReference>
<sequence>MKISEKPVVLVLTRNEKLGDAILRVPVYRALRLALPTHRIVCASDLDTVWRTTLAPVRPELIDEILVDQRLSSISQIRALMRRLGTVDLVLDLRSSKETPRSYVAAAGLPARYIANSVGFALRRNIAGFFEPRPPTNALRWHRMVELATDRLLPFDAKLPVFEKARDEALRLIPSGERFIGLSPGPTMNKFWHRQKWTDLAKHIASDGILPVFLLGPQETEQRNWIEKDGVSKVVDVGSVQDSALLPWLFHALADRAICIVAAESGLGHLVATRQGALLTLAGPSKARLWRPLTPHHWVVEAREFGSRKTEDIPLDVVVARLQEIVRWASNSAPGSTPHDQPKVGVAGIQAVGAVPVPII</sequence>